<dbReference type="InterPro" id="IPR050101">
    <property type="entry name" value="CinA"/>
</dbReference>
<dbReference type="Gene3D" id="3.40.980.10">
    <property type="entry name" value="MoaB/Mog-like domain"/>
    <property type="match status" value="1"/>
</dbReference>
<feature type="domain" description="MoaB/Mog" evidence="1">
    <location>
        <begin position="11"/>
        <end position="174"/>
    </location>
</feature>
<dbReference type="PANTHER" id="PTHR13939">
    <property type="entry name" value="NICOTINAMIDE-NUCLEOTIDE AMIDOHYDROLASE PNCC"/>
    <property type="match status" value="1"/>
</dbReference>
<dbReference type="KEGG" id="amar:AMRN_0962"/>
<sequence>MKKNEDLINFYSVIIGTELLNGRRKDAHFAFLNKELLKRGWRHKASFVIEDDPKLMENIYNLIKADENSVMFSFGGIGSTPDDLTREVAAKVFRDGEMYFHEEAKALIENQFKEEAYPHRINMSYLPKNAKLLDNIVNNVPGFYLDDRFFFTPGFPSMSQAMVLQALDTYYCKNSVVKYRLSLTAACGESDLIDIMKQVNSDEVELSSLPRFIDNHKRATVISLNSTSKKAVEKYYDLFVQYLKTKRIDCFLEDIAKRD</sequence>
<dbReference type="AlphaFoldDB" id="A0A347TJD5"/>
<dbReference type="SUPFAM" id="SSF53218">
    <property type="entry name" value="Molybdenum cofactor biosynthesis proteins"/>
    <property type="match status" value="1"/>
</dbReference>
<protein>
    <submittedName>
        <fullName evidence="2">Molybdopterin-binding protein, CinA family</fullName>
    </submittedName>
</protein>
<dbReference type="InterPro" id="IPR036425">
    <property type="entry name" value="MoaB/Mog-like_dom_sf"/>
</dbReference>
<dbReference type="EMBL" id="CP032101">
    <property type="protein sequence ID" value="AXX86713.1"/>
    <property type="molecule type" value="Genomic_DNA"/>
</dbReference>
<dbReference type="SMART" id="SM00852">
    <property type="entry name" value="MoCF_biosynth"/>
    <property type="match status" value="1"/>
</dbReference>
<dbReference type="Pfam" id="PF00994">
    <property type="entry name" value="MoCF_biosynth"/>
    <property type="match status" value="1"/>
</dbReference>
<reference evidence="2 3" key="1">
    <citation type="submission" date="2018-08" db="EMBL/GenBank/DDBJ databases">
        <title>Complete genome of the Arcobacter marinus type strain JCM 15502.</title>
        <authorList>
            <person name="Miller W.G."/>
            <person name="Yee E."/>
            <person name="Huynh S."/>
            <person name="Parker C.T."/>
        </authorList>
    </citation>
    <scope>NUCLEOTIDE SEQUENCE [LARGE SCALE GENOMIC DNA]</scope>
    <source>
        <strain evidence="2 3">JCM 15502</strain>
    </source>
</reference>
<evidence type="ECO:0000313" key="2">
    <source>
        <dbReference type="EMBL" id="AXX86713.1"/>
    </source>
</evidence>
<evidence type="ECO:0000259" key="1">
    <source>
        <dbReference type="SMART" id="SM00852"/>
    </source>
</evidence>
<dbReference type="PANTHER" id="PTHR13939:SF0">
    <property type="entry name" value="NMN AMIDOHYDROLASE-LIKE PROTEIN YFAY"/>
    <property type="match status" value="1"/>
</dbReference>
<name>A0A347TJD5_9BACT</name>
<proteinExistence type="predicted"/>
<dbReference type="RefSeq" id="WP_228150859.1">
    <property type="nucleotide sequence ID" value="NZ_CP032101.1"/>
</dbReference>
<evidence type="ECO:0000313" key="3">
    <source>
        <dbReference type="Proteomes" id="UP000264693"/>
    </source>
</evidence>
<gene>
    <name evidence="2" type="ORF">AMRN_0962</name>
</gene>
<dbReference type="InterPro" id="IPR001453">
    <property type="entry name" value="MoaB/Mog_dom"/>
</dbReference>
<dbReference type="Proteomes" id="UP000264693">
    <property type="component" value="Chromosome"/>
</dbReference>
<organism evidence="2 3">
    <name type="scientific">Malaciobacter marinus</name>
    <dbReference type="NCBI Taxonomy" id="505249"/>
    <lineage>
        <taxon>Bacteria</taxon>
        <taxon>Pseudomonadati</taxon>
        <taxon>Campylobacterota</taxon>
        <taxon>Epsilonproteobacteria</taxon>
        <taxon>Campylobacterales</taxon>
        <taxon>Arcobacteraceae</taxon>
        <taxon>Malaciobacter</taxon>
    </lineage>
</organism>
<accession>A0A347TJD5</accession>